<keyword evidence="6 9" id="KW-0822">Tryptophan biosynthesis</keyword>
<dbReference type="UniPathway" id="UPA00035">
    <property type="reaction ID" value="UER00042"/>
</dbReference>
<evidence type="ECO:0000313" key="12">
    <source>
        <dbReference type="Proteomes" id="UP000295260"/>
    </source>
</evidence>
<comment type="caution">
    <text evidence="11">The sequence shown here is derived from an EMBL/GenBank/DDBJ whole genome shotgun (WGS) entry which is preliminary data.</text>
</comment>
<dbReference type="InterPro" id="IPR001240">
    <property type="entry name" value="PRAI_dom"/>
</dbReference>
<evidence type="ECO:0000256" key="2">
    <source>
        <dbReference type="ARBA" id="ARBA00004664"/>
    </source>
</evidence>
<keyword evidence="12" id="KW-1185">Reference proteome</keyword>
<organism evidence="11 12">
    <name type="scientific">Flavobacterium dankookense</name>
    <dbReference type="NCBI Taxonomy" id="706186"/>
    <lineage>
        <taxon>Bacteria</taxon>
        <taxon>Pseudomonadati</taxon>
        <taxon>Bacteroidota</taxon>
        <taxon>Flavobacteriia</taxon>
        <taxon>Flavobacteriales</taxon>
        <taxon>Flavobacteriaceae</taxon>
        <taxon>Flavobacterium</taxon>
    </lineage>
</organism>
<reference evidence="11 12" key="1">
    <citation type="submission" date="2019-03" db="EMBL/GenBank/DDBJ databases">
        <title>Genomic Encyclopedia of Archaeal and Bacterial Type Strains, Phase II (KMG-II): from individual species to whole genera.</title>
        <authorList>
            <person name="Goeker M."/>
        </authorList>
    </citation>
    <scope>NUCLEOTIDE SEQUENCE [LARGE SCALE GENOMIC DNA]</scope>
    <source>
        <strain evidence="11 12">DSM 25687</strain>
    </source>
</reference>
<evidence type="ECO:0000259" key="10">
    <source>
        <dbReference type="Pfam" id="PF00697"/>
    </source>
</evidence>
<dbReference type="EMBL" id="SNXR01000012">
    <property type="protein sequence ID" value="TDP59896.1"/>
    <property type="molecule type" value="Genomic_DNA"/>
</dbReference>
<dbReference type="HAMAP" id="MF_00135">
    <property type="entry name" value="PRAI"/>
    <property type="match status" value="1"/>
</dbReference>
<protein>
    <recommendedName>
        <fullName evidence="4 9">N-(5'-phosphoribosyl)anthranilate isomerase</fullName>
        <shortName evidence="9">PRAI</shortName>
        <ecNumber evidence="3 9">5.3.1.24</ecNumber>
    </recommendedName>
</protein>
<dbReference type="Gene3D" id="3.20.20.70">
    <property type="entry name" value="Aldolase class I"/>
    <property type="match status" value="1"/>
</dbReference>
<evidence type="ECO:0000256" key="7">
    <source>
        <dbReference type="ARBA" id="ARBA00023141"/>
    </source>
</evidence>
<evidence type="ECO:0000313" key="11">
    <source>
        <dbReference type="EMBL" id="TDP59896.1"/>
    </source>
</evidence>
<dbReference type="InterPro" id="IPR011060">
    <property type="entry name" value="RibuloseP-bd_barrel"/>
</dbReference>
<evidence type="ECO:0000256" key="9">
    <source>
        <dbReference type="HAMAP-Rule" id="MF_00135"/>
    </source>
</evidence>
<comment type="catalytic activity">
    <reaction evidence="1 9">
        <text>N-(5-phospho-beta-D-ribosyl)anthranilate = 1-(2-carboxyphenylamino)-1-deoxy-D-ribulose 5-phosphate</text>
        <dbReference type="Rhea" id="RHEA:21540"/>
        <dbReference type="ChEBI" id="CHEBI:18277"/>
        <dbReference type="ChEBI" id="CHEBI:58613"/>
        <dbReference type="EC" id="5.3.1.24"/>
    </reaction>
</comment>
<dbReference type="GO" id="GO:0000162">
    <property type="term" value="P:L-tryptophan biosynthetic process"/>
    <property type="evidence" value="ECO:0007669"/>
    <property type="project" value="UniProtKB-UniRule"/>
</dbReference>
<dbReference type="AlphaFoldDB" id="A0A4R6QD56"/>
<keyword evidence="5 9" id="KW-0028">Amino-acid biosynthesis</keyword>
<evidence type="ECO:0000256" key="1">
    <source>
        <dbReference type="ARBA" id="ARBA00001164"/>
    </source>
</evidence>
<evidence type="ECO:0000256" key="6">
    <source>
        <dbReference type="ARBA" id="ARBA00022822"/>
    </source>
</evidence>
<evidence type="ECO:0000256" key="8">
    <source>
        <dbReference type="ARBA" id="ARBA00023235"/>
    </source>
</evidence>
<proteinExistence type="inferred from homology"/>
<dbReference type="SUPFAM" id="SSF51366">
    <property type="entry name" value="Ribulose-phoshate binding barrel"/>
    <property type="match status" value="1"/>
</dbReference>
<evidence type="ECO:0000256" key="5">
    <source>
        <dbReference type="ARBA" id="ARBA00022605"/>
    </source>
</evidence>
<evidence type="ECO:0000256" key="4">
    <source>
        <dbReference type="ARBA" id="ARBA00022272"/>
    </source>
</evidence>
<accession>A0A4R6QD56</accession>
<sequence>MKIKICGMKFPKNILEIGALQPDFMGFIFYPKSKRFVGDNFSITAIEKLPSTIQKVAVFVNEDVNRIIEIQKQFSFDFIQLHGNETVAECEILKENNIKIIKVFSVDENFDFNVLELYQSVCDYFLFDTKTPKYGGSGQSFDWELLEKYTLSKPFFLSGGLSIHNIGKIKFKNYPTLAGLDFNSRLEDTNTKKITEEVSELIEKIRR</sequence>
<comment type="pathway">
    <text evidence="2 9">Amino-acid biosynthesis; L-tryptophan biosynthesis; L-tryptophan from chorismate: step 3/5.</text>
</comment>
<dbReference type="Pfam" id="PF00697">
    <property type="entry name" value="PRAI"/>
    <property type="match status" value="1"/>
</dbReference>
<dbReference type="PANTHER" id="PTHR42894:SF1">
    <property type="entry name" value="N-(5'-PHOSPHORIBOSYL)ANTHRANILATE ISOMERASE"/>
    <property type="match status" value="1"/>
</dbReference>
<gene>
    <name evidence="9" type="primary">trpF</name>
    <name evidence="11" type="ORF">BC748_0864</name>
</gene>
<feature type="domain" description="N-(5'phosphoribosyl) anthranilate isomerase (PRAI)" evidence="10">
    <location>
        <begin position="4"/>
        <end position="203"/>
    </location>
</feature>
<dbReference type="RefSeq" id="WP_133532205.1">
    <property type="nucleotide sequence ID" value="NZ_SNXR01000012.1"/>
</dbReference>
<keyword evidence="8 9" id="KW-0413">Isomerase</keyword>
<dbReference type="PANTHER" id="PTHR42894">
    <property type="entry name" value="N-(5'-PHOSPHORIBOSYL)ANTHRANILATE ISOMERASE"/>
    <property type="match status" value="1"/>
</dbReference>
<comment type="similarity">
    <text evidence="9">Belongs to the TrpF family.</text>
</comment>
<evidence type="ECO:0000256" key="3">
    <source>
        <dbReference type="ARBA" id="ARBA00012572"/>
    </source>
</evidence>
<name>A0A4R6QD56_9FLAO</name>
<dbReference type="Proteomes" id="UP000295260">
    <property type="component" value="Unassembled WGS sequence"/>
</dbReference>
<dbReference type="GO" id="GO:0004640">
    <property type="term" value="F:phosphoribosylanthranilate isomerase activity"/>
    <property type="evidence" value="ECO:0007669"/>
    <property type="project" value="UniProtKB-UniRule"/>
</dbReference>
<keyword evidence="7 9" id="KW-0057">Aromatic amino acid biosynthesis</keyword>
<dbReference type="OrthoDB" id="9786954at2"/>
<dbReference type="EC" id="5.3.1.24" evidence="3 9"/>
<dbReference type="CDD" id="cd00405">
    <property type="entry name" value="PRAI"/>
    <property type="match status" value="1"/>
</dbReference>
<dbReference type="InterPro" id="IPR013785">
    <property type="entry name" value="Aldolase_TIM"/>
</dbReference>
<dbReference type="InterPro" id="IPR044643">
    <property type="entry name" value="TrpF_fam"/>
</dbReference>